<name>A0A2G8SPH0_9APHY</name>
<dbReference type="Pfam" id="PF00561">
    <property type="entry name" value="Abhydrolase_1"/>
    <property type="match status" value="1"/>
</dbReference>
<dbReference type="SUPFAM" id="SSF53474">
    <property type="entry name" value="alpha/beta-Hydrolases"/>
    <property type="match status" value="1"/>
</dbReference>
<dbReference type="GO" id="GO:0052689">
    <property type="term" value="F:carboxylic ester hydrolase activity"/>
    <property type="evidence" value="ECO:0007669"/>
    <property type="project" value="TreeGrafter"/>
</dbReference>
<dbReference type="GO" id="GO:0005739">
    <property type="term" value="C:mitochondrion"/>
    <property type="evidence" value="ECO:0007669"/>
    <property type="project" value="TreeGrafter"/>
</dbReference>
<gene>
    <name evidence="4" type="ORF">GSI_02371</name>
</gene>
<evidence type="ECO:0000256" key="1">
    <source>
        <dbReference type="ARBA" id="ARBA00008645"/>
    </source>
</evidence>
<dbReference type="PANTHER" id="PTHR46118">
    <property type="entry name" value="PROTEIN ABHD11"/>
    <property type="match status" value="1"/>
</dbReference>
<dbReference type="Gene3D" id="3.40.50.1820">
    <property type="entry name" value="alpha/beta hydrolase"/>
    <property type="match status" value="1"/>
</dbReference>
<proteinExistence type="inferred from homology"/>
<dbReference type="AlphaFoldDB" id="A0A2G8SPH0"/>
<reference evidence="4 5" key="1">
    <citation type="journal article" date="2015" name="Sci. Rep.">
        <title>Chromosome-level genome map provides insights into diverse defense mechanisms in the medicinal fungus Ganoderma sinense.</title>
        <authorList>
            <person name="Zhu Y."/>
            <person name="Xu J."/>
            <person name="Sun C."/>
            <person name="Zhou S."/>
            <person name="Xu H."/>
            <person name="Nelson D.R."/>
            <person name="Qian J."/>
            <person name="Song J."/>
            <person name="Luo H."/>
            <person name="Xiang L."/>
            <person name="Li Y."/>
            <person name="Xu Z."/>
            <person name="Ji A."/>
            <person name="Wang L."/>
            <person name="Lu S."/>
            <person name="Hayward A."/>
            <person name="Sun W."/>
            <person name="Li X."/>
            <person name="Schwartz D.C."/>
            <person name="Wang Y."/>
            <person name="Chen S."/>
        </authorList>
    </citation>
    <scope>NUCLEOTIDE SEQUENCE [LARGE SCALE GENOMIC DNA]</scope>
    <source>
        <strain evidence="4 5">ZZ0214-1</strain>
    </source>
</reference>
<comment type="caution">
    <text evidence="4">The sequence shown here is derived from an EMBL/GenBank/DDBJ whole genome shotgun (WGS) entry which is preliminary data.</text>
</comment>
<accession>A0A2G8SPH0</accession>
<protein>
    <recommendedName>
        <fullName evidence="3">AB hydrolase-1 domain-containing protein</fullName>
    </recommendedName>
</protein>
<evidence type="ECO:0000313" key="4">
    <source>
        <dbReference type="EMBL" id="PIL35642.1"/>
    </source>
</evidence>
<dbReference type="InterPro" id="IPR000073">
    <property type="entry name" value="AB_hydrolase_1"/>
</dbReference>
<comment type="similarity">
    <text evidence="1">Belongs to the AB hydrolase superfamily.</text>
</comment>
<feature type="domain" description="AB hydrolase-1" evidence="3">
    <location>
        <begin position="56"/>
        <end position="130"/>
    </location>
</feature>
<keyword evidence="2" id="KW-0378">Hydrolase</keyword>
<dbReference type="PANTHER" id="PTHR46118:SF4">
    <property type="entry name" value="PROTEIN ABHD11"/>
    <property type="match status" value="1"/>
</dbReference>
<dbReference type="OrthoDB" id="8119704at2759"/>
<dbReference type="STRING" id="1077348.A0A2G8SPH0"/>
<evidence type="ECO:0000259" key="3">
    <source>
        <dbReference type="Pfam" id="PF00561"/>
    </source>
</evidence>
<dbReference type="EMBL" id="AYKW01000003">
    <property type="protein sequence ID" value="PIL35642.1"/>
    <property type="molecule type" value="Genomic_DNA"/>
</dbReference>
<evidence type="ECO:0000313" key="5">
    <source>
        <dbReference type="Proteomes" id="UP000230002"/>
    </source>
</evidence>
<evidence type="ECO:0000256" key="2">
    <source>
        <dbReference type="ARBA" id="ARBA00022801"/>
    </source>
</evidence>
<dbReference type="Proteomes" id="UP000230002">
    <property type="component" value="Unassembled WGS sequence"/>
</dbReference>
<sequence>MISQLAARSAFCNRTIPPKFASACRQRTRPVSSAVKPIELHYDKVIPPDGNATDRPLVILHGLFGTKRNFGSLSKAFAKDLGRPVYTLDLRNHGTSPHAEPHSYPAMATDVLRFFKMHHLSNVSLLGHSM</sequence>
<organism evidence="4 5">
    <name type="scientific">Ganoderma sinense ZZ0214-1</name>
    <dbReference type="NCBI Taxonomy" id="1077348"/>
    <lineage>
        <taxon>Eukaryota</taxon>
        <taxon>Fungi</taxon>
        <taxon>Dikarya</taxon>
        <taxon>Basidiomycota</taxon>
        <taxon>Agaricomycotina</taxon>
        <taxon>Agaricomycetes</taxon>
        <taxon>Polyporales</taxon>
        <taxon>Polyporaceae</taxon>
        <taxon>Ganoderma</taxon>
    </lineage>
</organism>
<dbReference type="InterPro" id="IPR029058">
    <property type="entry name" value="AB_hydrolase_fold"/>
</dbReference>
<keyword evidence="5" id="KW-1185">Reference proteome</keyword>